<dbReference type="EMBL" id="HBUF01219287">
    <property type="protein sequence ID" value="CAG6668665.1"/>
    <property type="molecule type" value="Transcribed_RNA"/>
</dbReference>
<dbReference type="EMBL" id="HBUF01219284">
    <property type="protein sequence ID" value="CAG6668657.1"/>
    <property type="molecule type" value="Transcribed_RNA"/>
</dbReference>
<name>A0A8D8SF27_9HEMI</name>
<dbReference type="EMBL" id="HBUF01219286">
    <property type="protein sequence ID" value="CAG6668663.1"/>
    <property type="molecule type" value="Transcribed_RNA"/>
</dbReference>
<feature type="transmembrane region" description="Helical" evidence="1">
    <location>
        <begin position="7"/>
        <end position="29"/>
    </location>
</feature>
<protein>
    <submittedName>
        <fullName evidence="2">Uncharacterized protein</fullName>
    </submittedName>
</protein>
<sequence>MFRVRTFSLVLYYFHIELALCFVSFILIYETLTAQSTALNLNKDVMQSSLAIRYFTIGGSIKFDLRGYGERSEEVFIAVSDLRNCAIREVSIFYVCHTRNIGCYYTNHSN</sequence>
<keyword evidence="1" id="KW-0812">Transmembrane</keyword>
<proteinExistence type="predicted"/>
<dbReference type="EMBL" id="HBUF01219283">
    <property type="protein sequence ID" value="CAG6668654.1"/>
    <property type="molecule type" value="Transcribed_RNA"/>
</dbReference>
<evidence type="ECO:0000313" key="2">
    <source>
        <dbReference type="EMBL" id="CAG6668665.1"/>
    </source>
</evidence>
<accession>A0A8D8SF27</accession>
<organism evidence="2">
    <name type="scientific">Cacopsylla melanoneura</name>
    <dbReference type="NCBI Taxonomy" id="428564"/>
    <lineage>
        <taxon>Eukaryota</taxon>
        <taxon>Metazoa</taxon>
        <taxon>Ecdysozoa</taxon>
        <taxon>Arthropoda</taxon>
        <taxon>Hexapoda</taxon>
        <taxon>Insecta</taxon>
        <taxon>Pterygota</taxon>
        <taxon>Neoptera</taxon>
        <taxon>Paraneoptera</taxon>
        <taxon>Hemiptera</taxon>
        <taxon>Sternorrhyncha</taxon>
        <taxon>Psylloidea</taxon>
        <taxon>Psyllidae</taxon>
        <taxon>Psyllinae</taxon>
        <taxon>Cacopsylla</taxon>
    </lineage>
</organism>
<keyword evidence="1" id="KW-0472">Membrane</keyword>
<keyword evidence="1" id="KW-1133">Transmembrane helix</keyword>
<reference evidence="2" key="1">
    <citation type="submission" date="2021-05" db="EMBL/GenBank/DDBJ databases">
        <authorList>
            <person name="Alioto T."/>
            <person name="Alioto T."/>
            <person name="Gomez Garrido J."/>
        </authorList>
    </citation>
    <scope>NUCLEOTIDE SEQUENCE</scope>
</reference>
<dbReference type="AlphaFoldDB" id="A0A8D8SF27"/>
<evidence type="ECO:0000256" key="1">
    <source>
        <dbReference type="SAM" id="Phobius"/>
    </source>
</evidence>
<dbReference type="EMBL" id="HBUF01219285">
    <property type="protein sequence ID" value="CAG6668660.1"/>
    <property type="molecule type" value="Transcribed_RNA"/>
</dbReference>